<proteinExistence type="inferred from homology"/>
<dbReference type="AlphaFoldDB" id="A0AAV1CLA5"/>
<evidence type="ECO:0000256" key="1">
    <source>
        <dbReference type="ARBA" id="ARBA00005474"/>
    </source>
</evidence>
<keyword evidence="4" id="KW-1185">Reference proteome</keyword>
<protein>
    <submittedName>
        <fullName evidence="3">OLC1v1032271C1</fullName>
    </submittedName>
</protein>
<dbReference type="PANTHER" id="PTHR31301:SF120">
    <property type="entry name" value="LOB DOMAIN-CONTAINING PROTEIN 23-RELATED"/>
    <property type="match status" value="1"/>
</dbReference>
<dbReference type="InterPro" id="IPR004883">
    <property type="entry name" value="LOB"/>
</dbReference>
<reference evidence="3" key="1">
    <citation type="submission" date="2023-03" db="EMBL/GenBank/DDBJ databases">
        <authorList>
            <person name="Julca I."/>
        </authorList>
    </citation>
    <scope>NUCLEOTIDE SEQUENCE</scope>
</reference>
<name>A0AAV1CLA5_OLDCO</name>
<evidence type="ECO:0000313" key="4">
    <source>
        <dbReference type="Proteomes" id="UP001161247"/>
    </source>
</evidence>
<evidence type="ECO:0000259" key="2">
    <source>
        <dbReference type="PROSITE" id="PS50891"/>
    </source>
</evidence>
<dbReference type="Pfam" id="PF03195">
    <property type="entry name" value="LOB"/>
    <property type="match status" value="1"/>
</dbReference>
<feature type="domain" description="LOB" evidence="2">
    <location>
        <begin position="5"/>
        <end position="106"/>
    </location>
</feature>
<dbReference type="PROSITE" id="PS50891">
    <property type="entry name" value="LOB"/>
    <property type="match status" value="1"/>
</dbReference>
<organism evidence="3 4">
    <name type="scientific">Oldenlandia corymbosa var. corymbosa</name>
    <dbReference type="NCBI Taxonomy" id="529605"/>
    <lineage>
        <taxon>Eukaryota</taxon>
        <taxon>Viridiplantae</taxon>
        <taxon>Streptophyta</taxon>
        <taxon>Embryophyta</taxon>
        <taxon>Tracheophyta</taxon>
        <taxon>Spermatophyta</taxon>
        <taxon>Magnoliopsida</taxon>
        <taxon>eudicotyledons</taxon>
        <taxon>Gunneridae</taxon>
        <taxon>Pentapetalae</taxon>
        <taxon>asterids</taxon>
        <taxon>lamiids</taxon>
        <taxon>Gentianales</taxon>
        <taxon>Rubiaceae</taxon>
        <taxon>Rubioideae</taxon>
        <taxon>Spermacoceae</taxon>
        <taxon>Hedyotis-Oldenlandia complex</taxon>
        <taxon>Oldenlandia</taxon>
    </lineage>
</organism>
<sequence>MNHSTRCAGCKYLRRRCPSDCILSPYFPPNNPQRFYYVHKIYGASNVTKILQQVPVHQRAEAANAMYYEAYCRIKDPVYGCVGIITLLHQQIYEAQLELSQIQADQIAVLNGLHAQQDQFPSEEFGSNYSFPGYPSVGHGSFSSSTFEPSTPPFY</sequence>
<dbReference type="Proteomes" id="UP001161247">
    <property type="component" value="Chromosome 2"/>
</dbReference>
<accession>A0AAV1CLA5</accession>
<dbReference type="PANTHER" id="PTHR31301">
    <property type="entry name" value="LOB DOMAIN-CONTAINING PROTEIN 4-RELATED"/>
    <property type="match status" value="1"/>
</dbReference>
<gene>
    <name evidence="3" type="ORF">OLC1_LOCUS7004</name>
</gene>
<evidence type="ECO:0000313" key="3">
    <source>
        <dbReference type="EMBL" id="CAI9096186.1"/>
    </source>
</evidence>
<dbReference type="EMBL" id="OX459119">
    <property type="protein sequence ID" value="CAI9096186.1"/>
    <property type="molecule type" value="Genomic_DNA"/>
</dbReference>
<comment type="similarity">
    <text evidence="1">Belongs to the LOB domain-containing protein family.</text>
</comment>